<name>A0A8H4R158_9AGAR</name>
<dbReference type="PROSITE" id="PS50011">
    <property type="entry name" value="PROTEIN_KINASE_DOM"/>
    <property type="match status" value="1"/>
</dbReference>
<dbReference type="InterPro" id="IPR040976">
    <property type="entry name" value="Pkinase_fungal"/>
</dbReference>
<dbReference type="Proteomes" id="UP000521872">
    <property type="component" value="Unassembled WGS sequence"/>
</dbReference>
<dbReference type="InterPro" id="IPR000719">
    <property type="entry name" value="Prot_kinase_dom"/>
</dbReference>
<dbReference type="InterPro" id="IPR035971">
    <property type="entry name" value="CBD_sf"/>
</dbReference>
<dbReference type="GO" id="GO:0030248">
    <property type="term" value="F:cellulose binding"/>
    <property type="evidence" value="ECO:0007669"/>
    <property type="project" value="InterPro"/>
</dbReference>
<feature type="region of interest" description="Disordered" evidence="2">
    <location>
        <begin position="25"/>
        <end position="133"/>
    </location>
</feature>
<dbReference type="InterPro" id="IPR011009">
    <property type="entry name" value="Kinase-like_dom_sf"/>
</dbReference>
<dbReference type="PANTHER" id="PTHR38248">
    <property type="entry name" value="FUNK1 6"/>
    <property type="match status" value="1"/>
</dbReference>
<feature type="compositionally biased region" description="Basic and acidic residues" evidence="2">
    <location>
        <begin position="124"/>
        <end position="133"/>
    </location>
</feature>
<dbReference type="AlphaFoldDB" id="A0A8H4R158"/>
<evidence type="ECO:0000313" key="6">
    <source>
        <dbReference type="Proteomes" id="UP000521872"/>
    </source>
</evidence>
<dbReference type="EMBL" id="JAACJL010000015">
    <property type="protein sequence ID" value="KAF4620484.1"/>
    <property type="molecule type" value="Genomic_DNA"/>
</dbReference>
<evidence type="ECO:0000259" key="4">
    <source>
        <dbReference type="PROSITE" id="PS50011"/>
    </source>
</evidence>
<dbReference type="SUPFAM" id="SSF57180">
    <property type="entry name" value="Cellulose-binding domain"/>
    <property type="match status" value="1"/>
</dbReference>
<dbReference type="Pfam" id="PF17667">
    <property type="entry name" value="Pkinase_fungal"/>
    <property type="match status" value="1"/>
</dbReference>
<dbReference type="Gene3D" id="1.10.510.10">
    <property type="entry name" value="Transferase(Phosphotransferase) domain 1"/>
    <property type="match status" value="1"/>
</dbReference>
<feature type="compositionally biased region" description="Pro residues" evidence="2">
    <location>
        <begin position="108"/>
        <end position="122"/>
    </location>
</feature>
<gene>
    <name evidence="5" type="ORF">D9613_001149</name>
</gene>
<proteinExistence type="predicted"/>
<accession>A0A8H4R158</accession>
<keyword evidence="1 3" id="KW-0732">Signal</keyword>
<reference evidence="5 6" key="1">
    <citation type="submission" date="2019-12" db="EMBL/GenBank/DDBJ databases">
        <authorList>
            <person name="Floudas D."/>
            <person name="Bentzer J."/>
            <person name="Ahren D."/>
            <person name="Johansson T."/>
            <person name="Persson P."/>
            <person name="Tunlid A."/>
        </authorList>
    </citation>
    <scope>NUCLEOTIDE SEQUENCE [LARGE SCALE GENOMIC DNA]</scope>
    <source>
        <strain evidence="5 6">CBS 102.39</strain>
    </source>
</reference>
<dbReference type="GO" id="GO:0005975">
    <property type="term" value="P:carbohydrate metabolic process"/>
    <property type="evidence" value="ECO:0007669"/>
    <property type="project" value="InterPro"/>
</dbReference>
<dbReference type="GO" id="GO:0005576">
    <property type="term" value="C:extracellular region"/>
    <property type="evidence" value="ECO:0007669"/>
    <property type="project" value="InterPro"/>
</dbReference>
<organism evidence="5 6">
    <name type="scientific">Agrocybe pediades</name>
    <dbReference type="NCBI Taxonomy" id="84607"/>
    <lineage>
        <taxon>Eukaryota</taxon>
        <taxon>Fungi</taxon>
        <taxon>Dikarya</taxon>
        <taxon>Basidiomycota</taxon>
        <taxon>Agaricomycotina</taxon>
        <taxon>Agaricomycetes</taxon>
        <taxon>Agaricomycetidae</taxon>
        <taxon>Agaricales</taxon>
        <taxon>Agaricineae</taxon>
        <taxon>Strophariaceae</taxon>
        <taxon>Agrocybe</taxon>
    </lineage>
</organism>
<feature type="compositionally biased region" description="Low complexity" evidence="2">
    <location>
        <begin position="344"/>
        <end position="353"/>
    </location>
</feature>
<evidence type="ECO:0000313" key="5">
    <source>
        <dbReference type="EMBL" id="KAF4620484.1"/>
    </source>
</evidence>
<feature type="compositionally biased region" description="Basic residues" evidence="2">
    <location>
        <begin position="354"/>
        <end position="363"/>
    </location>
</feature>
<evidence type="ECO:0000256" key="3">
    <source>
        <dbReference type="SAM" id="SignalP"/>
    </source>
</evidence>
<dbReference type="InterPro" id="IPR000254">
    <property type="entry name" value="CBD"/>
</dbReference>
<dbReference type="Pfam" id="PF00734">
    <property type="entry name" value="CBM_1"/>
    <property type="match status" value="1"/>
</dbReference>
<comment type="caution">
    <text evidence="5">The sequence shown here is derived from an EMBL/GenBank/DDBJ whole genome shotgun (WGS) entry which is preliminary data.</text>
</comment>
<dbReference type="GO" id="GO:0005524">
    <property type="term" value="F:ATP binding"/>
    <property type="evidence" value="ECO:0007669"/>
    <property type="project" value="InterPro"/>
</dbReference>
<feature type="region of interest" description="Disordered" evidence="2">
    <location>
        <begin position="344"/>
        <end position="368"/>
    </location>
</feature>
<sequence length="861" mass="96206">MAIMTRLLSCTLLALFALNGQVLADQQQQQPPSQSPSPQPWKPSSSSMQPMPSNSNYGNDKKPDGPMNGSGWQPSNDTKPGDGKNMSAADWPGPPMDGGDKPDGQPGQGPPHAPPSNPPPGHPDQWHHGDGKYGKTQVLWGQCGGYYYSGTTQCPDGAYCRYFSDLSELLPELHNPTLNHSNANATNEQMRYVHFVKASNIVFEALTSMKMPSSNSTPAFHPENSVMFMVNSPTRMYSVCKGKAYCQTPAIVLGYKKHLQRVYPKASEFVPIGDLVKDGPSQPLAWNQALLFAEIESFSEALPAPPLAYTPHVLVECQFAARYQGRLDSTDSLSITDNHSSTAAAGKRAAGHACHSRPSKRRKTDFEGGDIPFNVTDNITHEIRKLADSAAEAMCNCYGRNHVLGFILKGSTLNLWIFDHEGPIQLMGFDFIQDFPHFLLLLYVLQRFTPEDFGFLPGFEECPAENEATYSMDLTSAWIFEDGLKWQVKLEGMRGEGVPHRYGLNGRSTGVRFGTATITQSGRQDEIRKVALKLSWKDTSRKCEREFIDKARNLIGSSRHATEDDTDPRNFLPEILAERKYIEFDTSIIRSHVLLDSESSQKGSCYPYMIVMPRYEPIHTLAKESGFQVLNAFLALIYCHAVLWTLGIEHGDISDGNLMVDPSTGFPKLCDFDLSHFEDDIRPSGFSNTGTWAFMAAELLTDRAMEGFIKRRYRHEVESFVAVIVWLLLRYENGRLISNPPLSEWDSTSYEICAAKREQTFKDIIAGRLAKPGWLSSATWDCLTYAVYELHKLSHEFDYLLSKSEMTAQMDMPMDVGDVKRLEHFNGIGYAGEVFRWLFTVPASECSKWAALIQQLLPSVL</sequence>
<feature type="domain" description="Protein kinase" evidence="4">
    <location>
        <begin position="488"/>
        <end position="861"/>
    </location>
</feature>
<feature type="compositionally biased region" description="Low complexity" evidence="2">
    <location>
        <begin position="42"/>
        <end position="53"/>
    </location>
</feature>
<dbReference type="SUPFAM" id="SSF56112">
    <property type="entry name" value="Protein kinase-like (PK-like)"/>
    <property type="match status" value="1"/>
</dbReference>
<feature type="chain" id="PRO_5034609381" description="Protein kinase domain-containing protein" evidence="3">
    <location>
        <begin position="25"/>
        <end position="861"/>
    </location>
</feature>
<protein>
    <recommendedName>
        <fullName evidence="4">Protein kinase domain-containing protein</fullName>
    </recommendedName>
</protein>
<dbReference type="PANTHER" id="PTHR38248:SF2">
    <property type="entry name" value="FUNK1 11"/>
    <property type="match status" value="1"/>
</dbReference>
<keyword evidence="6" id="KW-1185">Reference proteome</keyword>
<feature type="signal peptide" evidence="3">
    <location>
        <begin position="1"/>
        <end position="24"/>
    </location>
</feature>
<evidence type="ECO:0000256" key="1">
    <source>
        <dbReference type="ARBA" id="ARBA00022729"/>
    </source>
</evidence>
<evidence type="ECO:0000256" key="2">
    <source>
        <dbReference type="SAM" id="MobiDB-lite"/>
    </source>
</evidence>
<dbReference type="GO" id="GO:0004672">
    <property type="term" value="F:protein kinase activity"/>
    <property type="evidence" value="ECO:0007669"/>
    <property type="project" value="InterPro"/>
</dbReference>